<reference evidence="2 3" key="1">
    <citation type="submission" date="2016-10" db="EMBL/GenBank/DDBJ databases">
        <title>Chromobacterium muskegensis sp. nov., an insecticidal bacterium isolated from Sphagnum bogs.</title>
        <authorList>
            <person name="Sparks M.E."/>
            <person name="Blackburn M.B."/>
            <person name="Gundersen-Rindal D.E."/>
            <person name="Mitchell A."/>
            <person name="Farrar R."/>
            <person name="Kuhar D."/>
        </authorList>
    </citation>
    <scope>NUCLEOTIDE SEQUENCE [LARGE SCALE GENOMIC DNA]</scope>
    <source>
        <strain evidence="2 3">21-1</strain>
    </source>
</reference>
<dbReference type="Pfam" id="PF13521">
    <property type="entry name" value="AAA_28"/>
    <property type="match status" value="1"/>
</dbReference>
<gene>
    <name evidence="2" type="ORF">BKX93_03080</name>
</gene>
<proteinExistence type="predicted"/>
<evidence type="ECO:0000313" key="3">
    <source>
        <dbReference type="Proteomes" id="UP000178776"/>
    </source>
</evidence>
<dbReference type="Proteomes" id="UP000178776">
    <property type="component" value="Chromosome"/>
</dbReference>
<evidence type="ECO:0000259" key="1">
    <source>
        <dbReference type="Pfam" id="PF13521"/>
    </source>
</evidence>
<dbReference type="InterPro" id="IPR027417">
    <property type="entry name" value="P-loop_NTPase"/>
</dbReference>
<sequence>MGGRLNGKDGIAPAKLLVLTGGPGAGKTSLLATLQAMGYLALDEAGRAIIQDQQRIGGNALPWTDPRAFAELMLSWDMRNVRLAEREAGPVFLDRGIPDVIGYLELSGVPVPAHLEKAAGVFRYDKIFLLRPWPEIFAQDGERRQSLEEAERTCEAMERVYARLGYRLAEVPRGSLEQRAAFVINQMGK</sequence>
<dbReference type="EMBL" id="CP017707">
    <property type="protein sequence ID" value="AOZ49085.1"/>
    <property type="molecule type" value="Genomic_DNA"/>
</dbReference>
<name>A0A1D9LCW2_9NEIS</name>
<accession>A0A1D9LCW2</accession>
<dbReference type="KEGG" id="cvc:BKX93_03080"/>
<dbReference type="STRING" id="1108595.BKX93_03080"/>
<evidence type="ECO:0000313" key="2">
    <source>
        <dbReference type="EMBL" id="AOZ49085.1"/>
    </source>
</evidence>
<protein>
    <recommendedName>
        <fullName evidence="1">NadR/Ttd14 AAA domain-containing protein</fullName>
    </recommendedName>
</protein>
<organism evidence="2 3">
    <name type="scientific">Chromobacterium vaccinii</name>
    <dbReference type="NCBI Taxonomy" id="1108595"/>
    <lineage>
        <taxon>Bacteria</taxon>
        <taxon>Pseudomonadati</taxon>
        <taxon>Pseudomonadota</taxon>
        <taxon>Betaproteobacteria</taxon>
        <taxon>Neisseriales</taxon>
        <taxon>Chromobacteriaceae</taxon>
        <taxon>Chromobacterium</taxon>
    </lineage>
</organism>
<feature type="domain" description="NadR/Ttd14 AAA" evidence="1">
    <location>
        <begin position="18"/>
        <end position="179"/>
    </location>
</feature>
<dbReference type="Gene3D" id="3.40.50.300">
    <property type="entry name" value="P-loop containing nucleotide triphosphate hydrolases"/>
    <property type="match status" value="1"/>
</dbReference>
<dbReference type="AlphaFoldDB" id="A0A1D9LCW2"/>
<dbReference type="SUPFAM" id="SSF52540">
    <property type="entry name" value="P-loop containing nucleoside triphosphate hydrolases"/>
    <property type="match status" value="1"/>
</dbReference>
<dbReference type="InterPro" id="IPR038727">
    <property type="entry name" value="NadR/Ttd14_AAA_dom"/>
</dbReference>